<organism evidence="2 3">
    <name type="scientific">Teretinema zuelzerae</name>
    <dbReference type="NCBI Taxonomy" id="156"/>
    <lineage>
        <taxon>Bacteria</taxon>
        <taxon>Pseudomonadati</taxon>
        <taxon>Spirochaetota</taxon>
        <taxon>Spirochaetia</taxon>
        <taxon>Spirochaetales</taxon>
        <taxon>Treponemataceae</taxon>
        <taxon>Teretinema</taxon>
    </lineage>
</organism>
<dbReference type="RefSeq" id="WP_230753118.1">
    <property type="nucleotide sequence ID" value="NZ_JAINWA010000001.1"/>
</dbReference>
<dbReference type="AlphaFoldDB" id="A0AAE3JI40"/>
<feature type="region of interest" description="Disordered" evidence="1">
    <location>
        <begin position="39"/>
        <end position="60"/>
    </location>
</feature>
<proteinExistence type="predicted"/>
<accession>A0AAE3JI40</accession>
<sequence length="60" mass="7045">MNIRFIIHESCEAPGACLNWADGRGHEARFVRVYHDERAERGRTARHGTRRKEQRALRLS</sequence>
<evidence type="ECO:0000313" key="2">
    <source>
        <dbReference type="EMBL" id="MCD1653741.1"/>
    </source>
</evidence>
<reference evidence="2" key="1">
    <citation type="submission" date="2021-08" db="EMBL/GenBank/DDBJ databases">
        <title>Comparative analyses of Brucepasteria parasyntrophica and Teretinema zuelzerae.</title>
        <authorList>
            <person name="Song Y."/>
            <person name="Brune A."/>
        </authorList>
    </citation>
    <scope>NUCLEOTIDE SEQUENCE</scope>
    <source>
        <strain evidence="2">DSM 1903</strain>
    </source>
</reference>
<protein>
    <submittedName>
        <fullName evidence="2">Uncharacterized protein</fullName>
    </submittedName>
</protein>
<evidence type="ECO:0000256" key="1">
    <source>
        <dbReference type="SAM" id="MobiDB-lite"/>
    </source>
</evidence>
<dbReference type="EMBL" id="JAINWA010000001">
    <property type="protein sequence ID" value="MCD1653741.1"/>
    <property type="molecule type" value="Genomic_DNA"/>
</dbReference>
<dbReference type="Proteomes" id="UP001198163">
    <property type="component" value="Unassembled WGS sequence"/>
</dbReference>
<comment type="caution">
    <text evidence="2">The sequence shown here is derived from an EMBL/GenBank/DDBJ whole genome shotgun (WGS) entry which is preliminary data.</text>
</comment>
<feature type="compositionally biased region" description="Basic residues" evidence="1">
    <location>
        <begin position="44"/>
        <end position="53"/>
    </location>
</feature>
<gene>
    <name evidence="2" type="ORF">K7J14_03390</name>
</gene>
<keyword evidence="3" id="KW-1185">Reference proteome</keyword>
<name>A0AAE3JI40_9SPIR</name>
<evidence type="ECO:0000313" key="3">
    <source>
        <dbReference type="Proteomes" id="UP001198163"/>
    </source>
</evidence>